<feature type="region of interest" description="Disordered" evidence="5">
    <location>
        <begin position="94"/>
        <end position="147"/>
    </location>
</feature>
<dbReference type="GO" id="GO:0005737">
    <property type="term" value="C:cytoplasm"/>
    <property type="evidence" value="ECO:0007669"/>
    <property type="project" value="UniProtKB-SubCell"/>
</dbReference>
<proteinExistence type="evidence at transcript level"/>
<reference evidence="6" key="1">
    <citation type="submission" date="2009-08" db="EMBL/GenBank/DDBJ databases">
        <authorList>
            <person name="Cheung F."/>
            <person name="Xiao Y."/>
            <person name="Chan A."/>
            <person name="Moskal W."/>
            <person name="Town C.D."/>
        </authorList>
    </citation>
    <scope>NUCLEOTIDE SEQUENCE</scope>
</reference>
<keyword evidence="4" id="KW-0539">Nucleus</keyword>
<accession>C6TNR5</accession>
<dbReference type="AlphaFoldDB" id="C6TNR5"/>
<organism evidence="6">
    <name type="scientific">Glycine max</name>
    <name type="common">Soybean</name>
    <name type="synonym">Glycine hispida</name>
    <dbReference type="NCBI Taxonomy" id="3847"/>
    <lineage>
        <taxon>Eukaryota</taxon>
        <taxon>Viridiplantae</taxon>
        <taxon>Streptophyta</taxon>
        <taxon>Embryophyta</taxon>
        <taxon>Tracheophyta</taxon>
        <taxon>Spermatophyta</taxon>
        <taxon>Magnoliopsida</taxon>
        <taxon>eudicotyledons</taxon>
        <taxon>Gunneridae</taxon>
        <taxon>Pentapetalae</taxon>
        <taxon>rosids</taxon>
        <taxon>fabids</taxon>
        <taxon>Fabales</taxon>
        <taxon>Fabaceae</taxon>
        <taxon>Papilionoideae</taxon>
        <taxon>50 kb inversion clade</taxon>
        <taxon>NPAAA clade</taxon>
        <taxon>indigoferoid/millettioid clade</taxon>
        <taxon>Phaseoleae</taxon>
        <taxon>Glycine</taxon>
        <taxon>Glycine subgen. Soja</taxon>
    </lineage>
</organism>
<protein>
    <submittedName>
        <fullName evidence="6">Uncharacterized protein</fullName>
    </submittedName>
</protein>
<dbReference type="GO" id="GO:0005634">
    <property type="term" value="C:nucleus"/>
    <property type="evidence" value="ECO:0007669"/>
    <property type="project" value="UniProtKB-SubCell"/>
</dbReference>
<evidence type="ECO:0000256" key="5">
    <source>
        <dbReference type="SAM" id="MobiDB-lite"/>
    </source>
</evidence>
<evidence type="ECO:0000313" key="6">
    <source>
        <dbReference type="EMBL" id="ACU24557.1"/>
    </source>
</evidence>
<name>C6TNR5_SOYBN</name>
<sequence length="147" mass="15876">MSTSKKLYAGKKKKGLFHHSSFLAGGATVAAGRLEAEHGILKSISAYSGHYRPTNDALNSFISYLKENGVDIDEVEIRNPKDDTDIYEDGKLSEIATAPEDSSNGNIPELGVSEEADNTTSSNTEEPQLGSVGSYKDSLWWSSESKS</sequence>
<evidence type="ECO:0000256" key="1">
    <source>
        <dbReference type="ARBA" id="ARBA00004123"/>
    </source>
</evidence>
<comment type="subcellular location">
    <subcellularLocation>
        <location evidence="2">Cytoplasm</location>
    </subcellularLocation>
    <subcellularLocation>
        <location evidence="1">Nucleus</location>
    </subcellularLocation>
</comment>
<dbReference type="PANTHER" id="PTHR31250:SF10">
    <property type="entry name" value="IQ DOMAIN-CONTAINING PROTEIN IQM3"/>
    <property type="match status" value="1"/>
</dbReference>
<keyword evidence="3" id="KW-0963">Cytoplasm</keyword>
<evidence type="ECO:0000256" key="3">
    <source>
        <dbReference type="ARBA" id="ARBA00022490"/>
    </source>
</evidence>
<dbReference type="InterPro" id="IPR044159">
    <property type="entry name" value="IQM"/>
</dbReference>
<dbReference type="PANTHER" id="PTHR31250">
    <property type="entry name" value="IQ DOMAIN-CONTAINING PROTEIN IQM3"/>
    <property type="match status" value="1"/>
</dbReference>
<evidence type="ECO:0000256" key="2">
    <source>
        <dbReference type="ARBA" id="ARBA00004496"/>
    </source>
</evidence>
<evidence type="ECO:0000256" key="4">
    <source>
        <dbReference type="ARBA" id="ARBA00023242"/>
    </source>
</evidence>
<dbReference type="EMBL" id="BT099396">
    <property type="protein sequence ID" value="ACU24557.1"/>
    <property type="molecule type" value="mRNA"/>
</dbReference>